<dbReference type="InterPro" id="IPR032854">
    <property type="entry name" value="ALKBH3"/>
</dbReference>
<dbReference type="GO" id="GO:0051213">
    <property type="term" value="F:dioxygenase activity"/>
    <property type="evidence" value="ECO:0007669"/>
    <property type="project" value="InterPro"/>
</dbReference>
<organism evidence="2">
    <name type="scientific">viral metagenome</name>
    <dbReference type="NCBI Taxonomy" id="1070528"/>
    <lineage>
        <taxon>unclassified sequences</taxon>
        <taxon>metagenomes</taxon>
        <taxon>organismal metagenomes</taxon>
    </lineage>
</organism>
<dbReference type="SUPFAM" id="SSF51197">
    <property type="entry name" value="Clavaminate synthase-like"/>
    <property type="match status" value="1"/>
</dbReference>
<sequence length="164" mass="18993">MGHRIPRQCLWFGPGPYKFGGRKYYPARPIETLEDLGRQLAEQVRPLLEQQGITLTRPQAYLINKYSKKTDRVSEHQDNEPALGKEPTILSLSIGQTRKFVLRPVRVPGGKRRKPSDARTWILRDGDLVVLAGDIQDWYTHELKRGTQDGVRYNITYRPYVFSQ</sequence>
<dbReference type="PANTHER" id="PTHR31212:SF4">
    <property type="entry name" value="ALPHA-KETOGLUTARATE-DEPENDENT DIOXYGENASE ALKB HOMOLOG 3"/>
    <property type="match status" value="1"/>
</dbReference>
<feature type="domain" description="Fe2OG dioxygenase" evidence="1">
    <location>
        <begin position="54"/>
        <end position="161"/>
    </location>
</feature>
<dbReference type="Gene3D" id="2.60.120.590">
    <property type="entry name" value="Alpha-ketoglutarate-dependent dioxygenase AlkB-like"/>
    <property type="match status" value="1"/>
</dbReference>
<protein>
    <recommendedName>
        <fullName evidence="1">Fe2OG dioxygenase domain-containing protein</fullName>
    </recommendedName>
</protein>
<dbReference type="EMBL" id="MN739208">
    <property type="protein sequence ID" value="QHS93688.1"/>
    <property type="molecule type" value="Genomic_DNA"/>
</dbReference>
<reference evidence="2" key="1">
    <citation type="journal article" date="2020" name="Nature">
        <title>Giant virus diversity and host interactions through global metagenomics.</title>
        <authorList>
            <person name="Schulz F."/>
            <person name="Roux S."/>
            <person name="Paez-Espino D."/>
            <person name="Jungbluth S."/>
            <person name="Walsh D.A."/>
            <person name="Denef V.J."/>
            <person name="McMahon K.D."/>
            <person name="Konstantinidis K.T."/>
            <person name="Eloe-Fadrosh E.A."/>
            <person name="Kyrpides N.C."/>
            <person name="Woyke T."/>
        </authorList>
    </citation>
    <scope>NUCLEOTIDE SEQUENCE</scope>
    <source>
        <strain evidence="2">GVMAG-M-3300018080-19</strain>
    </source>
</reference>
<evidence type="ECO:0000313" key="2">
    <source>
        <dbReference type="EMBL" id="QHS93688.1"/>
    </source>
</evidence>
<proteinExistence type="predicted"/>
<dbReference type="PROSITE" id="PS51471">
    <property type="entry name" value="FE2OG_OXY"/>
    <property type="match status" value="1"/>
</dbReference>
<dbReference type="Pfam" id="PF13532">
    <property type="entry name" value="2OG-FeII_Oxy_2"/>
    <property type="match status" value="1"/>
</dbReference>
<dbReference type="InterPro" id="IPR027450">
    <property type="entry name" value="AlkB-like"/>
</dbReference>
<accession>A0A6C0BQM0</accession>
<evidence type="ECO:0000259" key="1">
    <source>
        <dbReference type="PROSITE" id="PS51471"/>
    </source>
</evidence>
<dbReference type="InterPro" id="IPR005123">
    <property type="entry name" value="Oxoglu/Fe-dep_dioxygenase_dom"/>
</dbReference>
<dbReference type="GO" id="GO:0006307">
    <property type="term" value="P:DNA alkylation repair"/>
    <property type="evidence" value="ECO:0007669"/>
    <property type="project" value="InterPro"/>
</dbReference>
<name>A0A6C0BQM0_9ZZZZ</name>
<dbReference type="PANTHER" id="PTHR31212">
    <property type="entry name" value="ALPHA-KETOGLUTARATE-DEPENDENT DIOXYGENASE ALKB HOMOLOG 3"/>
    <property type="match status" value="1"/>
</dbReference>
<dbReference type="AlphaFoldDB" id="A0A6C0BQM0"/>
<dbReference type="InterPro" id="IPR037151">
    <property type="entry name" value="AlkB-like_sf"/>
</dbReference>